<evidence type="ECO:0000256" key="4">
    <source>
        <dbReference type="ARBA" id="ARBA00023136"/>
    </source>
</evidence>
<keyword evidence="9" id="KW-1185">Reference proteome</keyword>
<keyword evidence="3 5" id="KW-1133">Transmembrane helix</keyword>
<dbReference type="InterPro" id="IPR053150">
    <property type="entry name" value="Teicoplanin_resist-assoc"/>
</dbReference>
<feature type="transmembrane region" description="Helical" evidence="5">
    <location>
        <begin position="220"/>
        <end position="238"/>
    </location>
</feature>
<feature type="transmembrane region" description="Helical" evidence="5">
    <location>
        <begin position="179"/>
        <end position="200"/>
    </location>
</feature>
<reference evidence="8 9" key="1">
    <citation type="submission" date="2018-09" db="EMBL/GenBank/DDBJ databases">
        <title>Paenibacillus aracenensis nov. sp. isolated from a cave in southern Spain.</title>
        <authorList>
            <person name="Jurado V."/>
            <person name="Gutierrez-Patricio S."/>
            <person name="Gonzalez-Pimentel J.L."/>
            <person name="Miller A.Z."/>
            <person name="Laiz L."/>
            <person name="Saiz-Jimenez C."/>
        </authorList>
    </citation>
    <scope>NUCLEOTIDE SEQUENCE [LARGE SCALE GENOMIC DNA]</scope>
    <source>
        <strain evidence="8 9">JCM 19203</strain>
    </source>
</reference>
<protein>
    <submittedName>
        <fullName evidence="8">VanZ family protein</fullName>
    </submittedName>
</protein>
<dbReference type="PANTHER" id="PTHR36834:SF1">
    <property type="entry name" value="INTEGRAL MEMBRANE PROTEIN"/>
    <property type="match status" value="1"/>
</dbReference>
<feature type="transmembrane region" description="Helical" evidence="5">
    <location>
        <begin position="113"/>
        <end position="135"/>
    </location>
</feature>
<organism evidence="8 9">
    <name type="scientific">Paenibacillus pinisoli</name>
    <dbReference type="NCBI Taxonomy" id="1276110"/>
    <lineage>
        <taxon>Bacteria</taxon>
        <taxon>Bacillati</taxon>
        <taxon>Bacillota</taxon>
        <taxon>Bacilli</taxon>
        <taxon>Bacillales</taxon>
        <taxon>Paenibacillaceae</taxon>
        <taxon>Paenibacillus</taxon>
    </lineage>
</organism>
<feature type="transmembrane region" description="Helical" evidence="5">
    <location>
        <begin position="36"/>
        <end position="59"/>
    </location>
</feature>
<name>A0A3A6PUM8_9BACL</name>
<feature type="domain" description="RDD" evidence="7">
    <location>
        <begin position="225"/>
        <end position="371"/>
    </location>
</feature>
<accession>A0A3A6PUM8</accession>
<feature type="transmembrane region" description="Helical" evidence="5">
    <location>
        <begin position="304"/>
        <end position="324"/>
    </location>
</feature>
<dbReference type="InterPro" id="IPR010432">
    <property type="entry name" value="RDD"/>
</dbReference>
<evidence type="ECO:0000259" key="7">
    <source>
        <dbReference type="Pfam" id="PF06271"/>
    </source>
</evidence>
<dbReference type="AlphaFoldDB" id="A0A3A6PUM8"/>
<keyword evidence="4 5" id="KW-0472">Membrane</keyword>
<feature type="domain" description="VanZ-like" evidence="6">
    <location>
        <begin position="48"/>
        <end position="195"/>
    </location>
</feature>
<feature type="transmembrane region" description="Helical" evidence="5">
    <location>
        <begin position="336"/>
        <end position="361"/>
    </location>
</feature>
<dbReference type="Pfam" id="PF06271">
    <property type="entry name" value="RDD"/>
    <property type="match status" value="1"/>
</dbReference>
<evidence type="ECO:0000313" key="9">
    <source>
        <dbReference type="Proteomes" id="UP000267798"/>
    </source>
</evidence>
<feature type="transmembrane region" description="Helical" evidence="5">
    <location>
        <begin position="6"/>
        <end position="29"/>
    </location>
</feature>
<dbReference type="RefSeq" id="WP_120105953.1">
    <property type="nucleotide sequence ID" value="NZ_QXQB01000001.1"/>
</dbReference>
<comment type="subcellular location">
    <subcellularLocation>
        <location evidence="1">Membrane</location>
        <topology evidence="1">Multi-pass membrane protein</topology>
    </subcellularLocation>
</comment>
<keyword evidence="2 5" id="KW-0812">Transmembrane</keyword>
<proteinExistence type="predicted"/>
<dbReference type="Pfam" id="PF04892">
    <property type="entry name" value="VanZ"/>
    <property type="match status" value="1"/>
</dbReference>
<feature type="transmembrane region" description="Helical" evidence="5">
    <location>
        <begin position="147"/>
        <end position="167"/>
    </location>
</feature>
<evidence type="ECO:0000256" key="1">
    <source>
        <dbReference type="ARBA" id="ARBA00004141"/>
    </source>
</evidence>
<sequence>MSFYAQPLLVAVLFFLLLGMLLFVPWLIYSYRKYGFFSFWATLVVFSFIYYMISALFLVLLPLPSSYDTCAQQAPGTVYYSLMPFTFITDMLQDGTVQWTQPGTYPQILKQKAFWQAAFNVLLLVPFGVYLRYFFREKRHWRRALGLGFLLSLFYEVTQLTGIYGLYKCPYRLFDVDDLMLNSMGALIGYFGAPIVLALFPSRESLQAKKESFEEKRHAAPVAQLLALLVDYVIIRLSHSLTTGIVTANAFAEAAHVTIGFLIMFGVVPYFLKGKTVGTSLLRLRVADREGQPPAMRALLKRTLALYVPWLLSGILGALTDMTLPYGSPFYGYGVWLQIALFLLSAAMWAVLFVHALIVILHRGQRSFYFDYCADLRCVKR</sequence>
<dbReference type="InterPro" id="IPR006976">
    <property type="entry name" value="VanZ-like"/>
</dbReference>
<evidence type="ECO:0000259" key="6">
    <source>
        <dbReference type="Pfam" id="PF04892"/>
    </source>
</evidence>
<evidence type="ECO:0000256" key="2">
    <source>
        <dbReference type="ARBA" id="ARBA00022692"/>
    </source>
</evidence>
<evidence type="ECO:0000256" key="3">
    <source>
        <dbReference type="ARBA" id="ARBA00022989"/>
    </source>
</evidence>
<feature type="transmembrane region" description="Helical" evidence="5">
    <location>
        <begin position="250"/>
        <end position="272"/>
    </location>
</feature>
<dbReference type="Proteomes" id="UP000267798">
    <property type="component" value="Unassembled WGS sequence"/>
</dbReference>
<comment type="caution">
    <text evidence="8">The sequence shown here is derived from an EMBL/GenBank/DDBJ whole genome shotgun (WGS) entry which is preliminary data.</text>
</comment>
<dbReference type="PANTHER" id="PTHR36834">
    <property type="entry name" value="MEMBRANE PROTEIN-RELATED"/>
    <property type="match status" value="1"/>
</dbReference>
<evidence type="ECO:0000256" key="5">
    <source>
        <dbReference type="SAM" id="Phobius"/>
    </source>
</evidence>
<evidence type="ECO:0000313" key="8">
    <source>
        <dbReference type="EMBL" id="RJX40471.1"/>
    </source>
</evidence>
<gene>
    <name evidence="8" type="ORF">D3P09_00110</name>
</gene>
<dbReference type="GO" id="GO:0016020">
    <property type="term" value="C:membrane"/>
    <property type="evidence" value="ECO:0007669"/>
    <property type="project" value="UniProtKB-SubCell"/>
</dbReference>
<dbReference type="EMBL" id="QXQB01000001">
    <property type="protein sequence ID" value="RJX40471.1"/>
    <property type="molecule type" value="Genomic_DNA"/>
</dbReference>
<dbReference type="OrthoDB" id="4822551at2"/>